<dbReference type="AlphaFoldDB" id="A0A1X1RJ29"/>
<keyword evidence="2" id="KW-0732">Signal</keyword>
<keyword evidence="4" id="KW-0564">Palmitate</keyword>
<evidence type="ECO:0000256" key="4">
    <source>
        <dbReference type="ARBA" id="ARBA00023139"/>
    </source>
</evidence>
<organism evidence="6 7">
    <name type="scientific">Mycolicibacterium fallax</name>
    <name type="common">Mycobacterium fallax</name>
    <dbReference type="NCBI Taxonomy" id="1793"/>
    <lineage>
        <taxon>Bacteria</taxon>
        <taxon>Bacillati</taxon>
        <taxon>Actinomycetota</taxon>
        <taxon>Actinomycetes</taxon>
        <taxon>Mycobacteriales</taxon>
        <taxon>Mycobacteriaceae</taxon>
        <taxon>Mycolicibacterium</taxon>
    </lineage>
</organism>
<comment type="caution">
    <text evidence="6">The sequence shown here is derived from an EMBL/GenBank/DDBJ whole genome shotgun (WGS) entry which is preliminary data.</text>
</comment>
<evidence type="ECO:0000256" key="1">
    <source>
        <dbReference type="ARBA" id="ARBA00022475"/>
    </source>
</evidence>
<dbReference type="STRING" id="1793.AWC04_03935"/>
<keyword evidence="1" id="KW-1003">Cell membrane</keyword>
<evidence type="ECO:0000256" key="3">
    <source>
        <dbReference type="ARBA" id="ARBA00023136"/>
    </source>
</evidence>
<keyword evidence="3" id="KW-0472">Membrane</keyword>
<dbReference type="Pfam" id="PF05481">
    <property type="entry name" value="Myco_19_kDa"/>
    <property type="match status" value="1"/>
</dbReference>
<evidence type="ECO:0000256" key="5">
    <source>
        <dbReference type="ARBA" id="ARBA00023288"/>
    </source>
</evidence>
<sequence>MGMMTLRKFGTAGAVALAGALLVAGCSGGDSGSSAANALRLGDDDLGPVTSVSCKTDGGLTTITIEGAEKAVVKVTDEDNPTVKSVHIGEVGSTDSALVYVAAVSGQPAQLSRDGKSYTISGTGMGTSGGDAVNPVGTAFELSVSCP</sequence>
<dbReference type="InterPro" id="IPR008691">
    <property type="entry name" value="LpqH"/>
</dbReference>
<dbReference type="GO" id="GO:0016020">
    <property type="term" value="C:membrane"/>
    <property type="evidence" value="ECO:0007669"/>
    <property type="project" value="InterPro"/>
</dbReference>
<reference evidence="6 7" key="1">
    <citation type="submission" date="2016-01" db="EMBL/GenBank/DDBJ databases">
        <title>The new phylogeny of the genus Mycobacterium.</title>
        <authorList>
            <person name="Tarcisio F."/>
            <person name="Conor M."/>
            <person name="Antonella G."/>
            <person name="Elisabetta G."/>
            <person name="Giulia F.S."/>
            <person name="Sara T."/>
            <person name="Anna F."/>
            <person name="Clotilde B."/>
            <person name="Roberto B."/>
            <person name="Veronica D.S."/>
            <person name="Fabio R."/>
            <person name="Monica P."/>
            <person name="Olivier J."/>
            <person name="Enrico T."/>
            <person name="Nicola S."/>
        </authorList>
    </citation>
    <scope>NUCLEOTIDE SEQUENCE [LARGE SCALE GENOMIC DNA]</scope>
    <source>
        <strain evidence="6 7">DSM 44179</strain>
    </source>
</reference>
<protein>
    <recommendedName>
        <fullName evidence="8">Lipoprotein LpqH</fullName>
    </recommendedName>
</protein>
<proteinExistence type="predicted"/>
<evidence type="ECO:0000256" key="2">
    <source>
        <dbReference type="ARBA" id="ARBA00022729"/>
    </source>
</evidence>
<accession>A0A1X1RJ29</accession>
<evidence type="ECO:0000313" key="6">
    <source>
        <dbReference type="EMBL" id="ORV07573.1"/>
    </source>
</evidence>
<keyword evidence="7" id="KW-1185">Reference proteome</keyword>
<evidence type="ECO:0008006" key="8">
    <source>
        <dbReference type="Google" id="ProtNLM"/>
    </source>
</evidence>
<evidence type="ECO:0000313" key="7">
    <source>
        <dbReference type="Proteomes" id="UP000193484"/>
    </source>
</evidence>
<dbReference type="PROSITE" id="PS51257">
    <property type="entry name" value="PROKAR_LIPOPROTEIN"/>
    <property type="match status" value="1"/>
</dbReference>
<keyword evidence="5" id="KW-0449">Lipoprotein</keyword>
<dbReference type="EMBL" id="LQOJ01000019">
    <property type="protein sequence ID" value="ORV07573.1"/>
    <property type="molecule type" value="Genomic_DNA"/>
</dbReference>
<gene>
    <name evidence="6" type="ORF">AWC04_03935</name>
</gene>
<name>A0A1X1RJ29_MYCFA</name>
<dbReference type="Proteomes" id="UP000193484">
    <property type="component" value="Unassembled WGS sequence"/>
</dbReference>